<keyword evidence="3" id="KW-1185">Reference proteome</keyword>
<feature type="compositionally biased region" description="Basic and acidic residues" evidence="1">
    <location>
        <begin position="139"/>
        <end position="166"/>
    </location>
</feature>
<evidence type="ECO:0000313" key="2">
    <source>
        <dbReference type="EMBL" id="PIH05631.1"/>
    </source>
</evidence>
<accession>A0A2G7HKI0</accession>
<name>A0A2G7HKI0_9CLOT</name>
<evidence type="ECO:0000256" key="1">
    <source>
        <dbReference type="SAM" id="MobiDB-lite"/>
    </source>
</evidence>
<dbReference type="EMBL" id="PEIK01000002">
    <property type="protein sequence ID" value="PIH05631.1"/>
    <property type="molecule type" value="Genomic_DNA"/>
</dbReference>
<protein>
    <recommendedName>
        <fullName evidence="4">DUF1192 domain-containing protein</fullName>
    </recommendedName>
</protein>
<evidence type="ECO:0000313" key="3">
    <source>
        <dbReference type="Proteomes" id="UP000231322"/>
    </source>
</evidence>
<reference evidence="2 3" key="1">
    <citation type="submission" date="2017-10" db="EMBL/GenBank/DDBJ databases">
        <title>Reclassification of Eubacterium combesii and discrepancies in the nomenclature of botulinum neurotoxin producing clostridia. Request for an Opinion.</title>
        <authorList>
            <person name="Dobritsa A.P."/>
            <person name="Kutumbaka K.K."/>
            <person name="Samadpour M."/>
        </authorList>
    </citation>
    <scope>NUCLEOTIDE SEQUENCE [LARGE SCALE GENOMIC DNA]</scope>
    <source>
        <strain evidence="2 3">DSM 20696</strain>
    </source>
</reference>
<proteinExistence type="predicted"/>
<dbReference type="AlphaFoldDB" id="A0A2G7HKI0"/>
<evidence type="ECO:0008006" key="4">
    <source>
        <dbReference type="Google" id="ProtNLM"/>
    </source>
</evidence>
<organism evidence="2 3">
    <name type="scientific">Clostridium combesii</name>
    <dbReference type="NCBI Taxonomy" id="39481"/>
    <lineage>
        <taxon>Bacteria</taxon>
        <taxon>Bacillati</taxon>
        <taxon>Bacillota</taxon>
        <taxon>Clostridia</taxon>
        <taxon>Eubacteriales</taxon>
        <taxon>Clostridiaceae</taxon>
        <taxon>Clostridium</taxon>
    </lineage>
</organism>
<feature type="region of interest" description="Disordered" evidence="1">
    <location>
        <begin position="128"/>
        <end position="179"/>
    </location>
</feature>
<dbReference type="RefSeq" id="WP_099838146.1">
    <property type="nucleotide sequence ID" value="NZ_PEIK01000002.1"/>
</dbReference>
<gene>
    <name evidence="2" type="ORF">CS538_03845</name>
</gene>
<comment type="caution">
    <text evidence="2">The sequence shown here is derived from an EMBL/GenBank/DDBJ whole genome shotgun (WGS) entry which is preliminary data.</text>
</comment>
<sequence>MKFNGWNSFEDLARACGYTNSHKDSDNTNQTSNDNATNKSCNMGCYDIPNGFQSLNPQLFVAIGGILGDILAGSIPSNVQASIGNWLVLVGQAILTFNSQQIYFQQGPGRYFNPCNYNVDNPFCETTSKNTTQNNSSSKDSKNSSKDSKDSNKDSKNSSKSKEKNSNSDGKSSIKNKVDKIEELELRIDQLMSEMERIKNKIEK</sequence>
<dbReference type="Proteomes" id="UP000231322">
    <property type="component" value="Unassembled WGS sequence"/>
</dbReference>